<dbReference type="SMART" id="SM00543">
    <property type="entry name" value="MIF4G"/>
    <property type="match status" value="1"/>
</dbReference>
<dbReference type="GO" id="GO:0003729">
    <property type="term" value="F:mRNA binding"/>
    <property type="evidence" value="ECO:0007669"/>
    <property type="project" value="TreeGrafter"/>
</dbReference>
<name>A0A1E3PN67_9ASCO</name>
<comment type="similarity">
    <text evidence="2">Belongs to the eukaryotic initiation factor 4G family.</text>
</comment>
<dbReference type="Pfam" id="PF02854">
    <property type="entry name" value="MIF4G"/>
    <property type="match status" value="1"/>
</dbReference>
<dbReference type="SUPFAM" id="SSF48371">
    <property type="entry name" value="ARM repeat"/>
    <property type="match status" value="1"/>
</dbReference>
<evidence type="ECO:0000313" key="10">
    <source>
        <dbReference type="EMBL" id="ODQ66664.1"/>
    </source>
</evidence>
<dbReference type="GO" id="GO:0016281">
    <property type="term" value="C:eukaryotic translation initiation factor 4F complex"/>
    <property type="evidence" value="ECO:0007669"/>
    <property type="project" value="TreeGrafter"/>
</dbReference>
<sequence length="329" mass="37914">PLEPVEPLVRSENAWTPRLKKEKEVNPSEITSETRMAPEIVQRKVNSLLNKMTLEKFDKISGQILDIAAQSKYEDDGRTLRQVIELTFAKATDEAHWSSMYARFCQKMQEEIDPQIQDRSILDKEGLPVRSNMLFRKYLLSRCQAEFEKGWVDKIPTHDETTPTDAQSMSEDYYKAAAAKRRGLGLIKFIGELYMLDMITERIMHGCIQRLLMTETGPGEDPSEDLIESLSKLLTTIGEKLDASCRMTDWLEGYYAKMDKLTKSPTLPPRLRFMLMDVIDLRKHHWQSKNKEKGPKTIAEVHEDAAKAEQQKETARQQMQKNTSGRNNS</sequence>
<evidence type="ECO:0000256" key="4">
    <source>
        <dbReference type="ARBA" id="ARBA00022540"/>
    </source>
</evidence>
<organism evidence="10 11">
    <name type="scientific">Nadsonia fulvescens var. elongata DSM 6958</name>
    <dbReference type="NCBI Taxonomy" id="857566"/>
    <lineage>
        <taxon>Eukaryota</taxon>
        <taxon>Fungi</taxon>
        <taxon>Dikarya</taxon>
        <taxon>Ascomycota</taxon>
        <taxon>Saccharomycotina</taxon>
        <taxon>Dipodascomycetes</taxon>
        <taxon>Dipodascales</taxon>
        <taxon>Dipodascales incertae sedis</taxon>
        <taxon>Nadsonia</taxon>
    </lineage>
</organism>
<feature type="non-terminal residue" evidence="10">
    <location>
        <position position="329"/>
    </location>
</feature>
<gene>
    <name evidence="10" type="ORF">NADFUDRAFT_14921</name>
</gene>
<dbReference type="Proteomes" id="UP000095009">
    <property type="component" value="Unassembled WGS sequence"/>
</dbReference>
<evidence type="ECO:0000256" key="1">
    <source>
        <dbReference type="ARBA" id="ARBA00004496"/>
    </source>
</evidence>
<feature type="compositionally biased region" description="Polar residues" evidence="8">
    <location>
        <begin position="316"/>
        <end position="329"/>
    </location>
</feature>
<evidence type="ECO:0000256" key="7">
    <source>
        <dbReference type="ARBA" id="ARBA00022917"/>
    </source>
</evidence>
<feature type="compositionally biased region" description="Basic and acidic residues" evidence="8">
    <location>
        <begin position="289"/>
        <end position="315"/>
    </location>
</feature>
<dbReference type="PANTHER" id="PTHR23253:SF9">
    <property type="entry name" value="EUKARYOTIC TRANSLATION INITIATION FACTOR 4 GAMMA 2"/>
    <property type="match status" value="1"/>
</dbReference>
<dbReference type="InterPro" id="IPR016024">
    <property type="entry name" value="ARM-type_fold"/>
</dbReference>
<dbReference type="STRING" id="857566.A0A1E3PN67"/>
<evidence type="ECO:0000256" key="2">
    <source>
        <dbReference type="ARBA" id="ARBA00005775"/>
    </source>
</evidence>
<keyword evidence="11" id="KW-1185">Reference proteome</keyword>
<reference evidence="10 11" key="1">
    <citation type="journal article" date="2016" name="Proc. Natl. Acad. Sci. U.S.A.">
        <title>Comparative genomics of biotechnologically important yeasts.</title>
        <authorList>
            <person name="Riley R."/>
            <person name="Haridas S."/>
            <person name="Wolfe K.H."/>
            <person name="Lopes M.R."/>
            <person name="Hittinger C.T."/>
            <person name="Goeker M."/>
            <person name="Salamov A.A."/>
            <person name="Wisecaver J.H."/>
            <person name="Long T.M."/>
            <person name="Calvey C.H."/>
            <person name="Aerts A.L."/>
            <person name="Barry K.W."/>
            <person name="Choi C."/>
            <person name="Clum A."/>
            <person name="Coughlan A.Y."/>
            <person name="Deshpande S."/>
            <person name="Douglass A.P."/>
            <person name="Hanson S.J."/>
            <person name="Klenk H.-P."/>
            <person name="LaButti K.M."/>
            <person name="Lapidus A."/>
            <person name="Lindquist E.A."/>
            <person name="Lipzen A.M."/>
            <person name="Meier-Kolthoff J.P."/>
            <person name="Ohm R.A."/>
            <person name="Otillar R.P."/>
            <person name="Pangilinan J.L."/>
            <person name="Peng Y."/>
            <person name="Rokas A."/>
            <person name="Rosa C.A."/>
            <person name="Scheuner C."/>
            <person name="Sibirny A.A."/>
            <person name="Slot J.C."/>
            <person name="Stielow J.B."/>
            <person name="Sun H."/>
            <person name="Kurtzman C.P."/>
            <person name="Blackwell M."/>
            <person name="Grigoriev I.V."/>
            <person name="Jeffries T.W."/>
        </authorList>
    </citation>
    <scope>NUCLEOTIDE SEQUENCE [LARGE SCALE GENOMIC DNA]</scope>
    <source>
        <strain evidence="10 11">DSM 6958</strain>
    </source>
</reference>
<dbReference type="OrthoDB" id="514777at2759"/>
<dbReference type="GO" id="GO:0010494">
    <property type="term" value="C:cytoplasmic stress granule"/>
    <property type="evidence" value="ECO:0007669"/>
    <property type="project" value="UniProtKB-ARBA"/>
</dbReference>
<dbReference type="AlphaFoldDB" id="A0A1E3PN67"/>
<protein>
    <submittedName>
        <fullName evidence="10">ARM repeat-containing protein</fullName>
    </submittedName>
</protein>
<keyword evidence="7" id="KW-0648">Protein biosynthesis</keyword>
<keyword evidence="5" id="KW-0597">Phosphoprotein</keyword>
<evidence type="ECO:0000256" key="6">
    <source>
        <dbReference type="ARBA" id="ARBA00022884"/>
    </source>
</evidence>
<feature type="domain" description="MIF4G" evidence="9">
    <location>
        <begin position="42"/>
        <end position="285"/>
    </location>
</feature>
<keyword evidence="4" id="KW-0396">Initiation factor</keyword>
<dbReference type="InterPro" id="IPR003890">
    <property type="entry name" value="MIF4G-like_typ-3"/>
</dbReference>
<dbReference type="FunFam" id="1.25.40.180:FF:000020">
    <property type="entry name" value="Eukaryotic translation initiation factor subunit"/>
    <property type="match status" value="1"/>
</dbReference>
<evidence type="ECO:0000256" key="3">
    <source>
        <dbReference type="ARBA" id="ARBA00022490"/>
    </source>
</evidence>
<dbReference type="EMBL" id="KV454408">
    <property type="protein sequence ID" value="ODQ66664.1"/>
    <property type="molecule type" value="Genomic_DNA"/>
</dbReference>
<evidence type="ECO:0000259" key="9">
    <source>
        <dbReference type="SMART" id="SM00543"/>
    </source>
</evidence>
<keyword evidence="3" id="KW-0963">Cytoplasm</keyword>
<evidence type="ECO:0000256" key="5">
    <source>
        <dbReference type="ARBA" id="ARBA00022553"/>
    </source>
</evidence>
<dbReference type="GO" id="GO:0003743">
    <property type="term" value="F:translation initiation factor activity"/>
    <property type="evidence" value="ECO:0007669"/>
    <property type="project" value="UniProtKB-KW"/>
</dbReference>
<comment type="subcellular location">
    <subcellularLocation>
        <location evidence="1">Cytoplasm</location>
    </subcellularLocation>
</comment>
<accession>A0A1E3PN67</accession>
<feature type="non-terminal residue" evidence="10">
    <location>
        <position position="1"/>
    </location>
</feature>
<evidence type="ECO:0000313" key="11">
    <source>
        <dbReference type="Proteomes" id="UP000095009"/>
    </source>
</evidence>
<dbReference type="Gene3D" id="1.25.40.180">
    <property type="match status" value="1"/>
</dbReference>
<feature type="region of interest" description="Disordered" evidence="8">
    <location>
        <begin position="286"/>
        <end position="329"/>
    </location>
</feature>
<dbReference type="PANTHER" id="PTHR23253">
    <property type="entry name" value="EUKARYOTIC TRANSLATION INITIATION FACTOR 4 GAMMA"/>
    <property type="match status" value="1"/>
</dbReference>
<evidence type="ECO:0000256" key="8">
    <source>
        <dbReference type="SAM" id="MobiDB-lite"/>
    </source>
</evidence>
<proteinExistence type="inferred from homology"/>
<keyword evidence="6" id="KW-0694">RNA-binding</keyword>